<dbReference type="Proteomes" id="UP000055047">
    <property type="component" value="Unassembled WGS sequence"/>
</dbReference>
<accession>A0A098EFH5</accession>
<evidence type="ECO:0000313" key="1">
    <source>
        <dbReference type="EMBL" id="CEG21018.1"/>
    </source>
</evidence>
<protein>
    <submittedName>
        <fullName evidence="1">Uncharacterized protein</fullName>
    </submittedName>
</protein>
<organism evidence="1 2">
    <name type="scientific">Anaplasma phagocytophilum</name>
    <name type="common">Ehrlichia phagocytophila</name>
    <dbReference type="NCBI Taxonomy" id="948"/>
    <lineage>
        <taxon>Bacteria</taxon>
        <taxon>Pseudomonadati</taxon>
        <taxon>Pseudomonadota</taxon>
        <taxon>Alphaproteobacteria</taxon>
        <taxon>Rickettsiales</taxon>
        <taxon>Anaplasmataceae</taxon>
        <taxon>Anaplasma</taxon>
        <taxon>phagocytophilum group</taxon>
    </lineage>
</organism>
<dbReference type="AlphaFoldDB" id="A0A098EFH5"/>
<proteinExistence type="predicted"/>
<gene>
    <name evidence="1" type="ORF">ANAPHAGO_00395</name>
</gene>
<evidence type="ECO:0000313" key="2">
    <source>
        <dbReference type="Proteomes" id="UP000055047"/>
    </source>
</evidence>
<name>A0A098EFH5_ANAPH</name>
<sequence length="50" mass="5484">MLLACGFTPVFSIGERTRIGWFCVIGNAIGRVGGDSCRRVRVLTRSLVEL</sequence>
<reference evidence="1 2" key="1">
    <citation type="submission" date="2014-09" db="EMBL/GenBank/DDBJ databases">
        <authorList>
            <person name="Loux Valentin"/>
            <person name="Dugat Thibaut"/>
        </authorList>
    </citation>
    <scope>NUCLEOTIDE SEQUENCE [LARGE SCALE GENOMIC DNA]</scope>
    <source>
        <strain evidence="1 2">BOV-10_179</strain>
    </source>
</reference>
<dbReference type="EMBL" id="CCXQ01000144">
    <property type="protein sequence ID" value="CEG21018.1"/>
    <property type="molecule type" value="Genomic_DNA"/>
</dbReference>